<protein>
    <submittedName>
        <fullName evidence="3">MACPF domain-containing protein</fullName>
    </submittedName>
</protein>
<organism evidence="2 3">
    <name type="scientific">Macrostomum lignano</name>
    <dbReference type="NCBI Taxonomy" id="282301"/>
    <lineage>
        <taxon>Eukaryota</taxon>
        <taxon>Metazoa</taxon>
        <taxon>Spiralia</taxon>
        <taxon>Lophotrochozoa</taxon>
        <taxon>Platyhelminthes</taxon>
        <taxon>Rhabditophora</taxon>
        <taxon>Macrostomorpha</taxon>
        <taxon>Macrostomida</taxon>
        <taxon>Macrostomidae</taxon>
        <taxon>Macrostomum</taxon>
    </lineage>
</organism>
<accession>A0A1I8F5B6</accession>
<dbReference type="WBParaSite" id="maker-unitig_21064-snap-gene-0.1-mRNA-1">
    <property type="protein sequence ID" value="maker-unitig_21064-snap-gene-0.1-mRNA-1"/>
    <property type="gene ID" value="maker-unitig_21064-snap-gene-0.1"/>
</dbReference>
<feature type="compositionally biased region" description="Low complexity" evidence="1">
    <location>
        <begin position="66"/>
        <end position="90"/>
    </location>
</feature>
<proteinExistence type="predicted"/>
<evidence type="ECO:0000313" key="3">
    <source>
        <dbReference type="WBParaSite" id="maker-unitig_21064-snap-gene-0.1-mRNA-1"/>
    </source>
</evidence>
<name>A0A1I8F5B6_9PLAT</name>
<dbReference type="Proteomes" id="UP000095280">
    <property type="component" value="Unplaced"/>
</dbReference>
<feature type="region of interest" description="Disordered" evidence="1">
    <location>
        <begin position="37"/>
        <end position="102"/>
    </location>
</feature>
<feature type="compositionally biased region" description="Polar residues" evidence="1">
    <location>
        <begin position="48"/>
        <end position="61"/>
    </location>
</feature>
<evidence type="ECO:0000313" key="2">
    <source>
        <dbReference type="Proteomes" id="UP000095280"/>
    </source>
</evidence>
<dbReference type="AlphaFoldDB" id="A0A1I8F5B6"/>
<sequence length="312" mass="32741">IDTSGLLDSDARAAAPEAHLFLHVAVDEPATAVAGLANEASPPRTRKSSNSTNFNVGSSLEPNLKARTSSSGSTAEAAAAATAAIESSPSGPAAAIRDSGRPAFRRHRRRVLKRLCRHCARRLDCARDSTGRWPGCQDGLRPVATFANVKQCVRVMAARASSCAAAASSGASAAAGLSSTATSGPQGCRSRMICRPAAPCLEALVPLPEPLKKSLVRLVTESKKLMQLGPGMHTRLQDCEAACMQFYDDFGTHVAKIADSFAWNVRVASRPGGPACAGGQWARCTMVQAEEAGEAHRPGHDCSVMMELVIFF</sequence>
<keyword evidence="2" id="KW-1185">Reference proteome</keyword>
<evidence type="ECO:0000256" key="1">
    <source>
        <dbReference type="SAM" id="MobiDB-lite"/>
    </source>
</evidence>
<reference evidence="3" key="1">
    <citation type="submission" date="2016-11" db="UniProtKB">
        <authorList>
            <consortium name="WormBaseParasite"/>
        </authorList>
    </citation>
    <scope>IDENTIFICATION</scope>
</reference>